<dbReference type="Gene3D" id="3.90.180.10">
    <property type="entry name" value="Medium-chain alcohol dehydrogenases, catalytic domain"/>
    <property type="match status" value="1"/>
</dbReference>
<keyword evidence="9" id="KW-0496">Mitochondrion</keyword>
<evidence type="ECO:0000256" key="12">
    <source>
        <dbReference type="ARBA" id="ARBA00048843"/>
    </source>
</evidence>
<evidence type="ECO:0000256" key="9">
    <source>
        <dbReference type="ARBA" id="ARBA00023128"/>
    </source>
</evidence>
<dbReference type="EMBL" id="JACCJB010000013">
    <property type="protein sequence ID" value="KAF6221618.1"/>
    <property type="molecule type" value="Genomic_DNA"/>
</dbReference>
<evidence type="ECO:0000313" key="14">
    <source>
        <dbReference type="EMBL" id="KAF6221618.1"/>
    </source>
</evidence>
<dbReference type="SUPFAM" id="SSF50129">
    <property type="entry name" value="GroES-like"/>
    <property type="match status" value="1"/>
</dbReference>
<protein>
    <recommendedName>
        <fullName evidence="11">enoyl-[acyl-carrier-protein] reductase</fullName>
        <ecNumber evidence="11">1.3.1.104</ecNumber>
    </recommendedName>
</protein>
<dbReference type="GO" id="GO:0006633">
    <property type="term" value="P:fatty acid biosynthetic process"/>
    <property type="evidence" value="ECO:0007669"/>
    <property type="project" value="UniProtKB-KW"/>
</dbReference>
<comment type="subcellular location">
    <subcellularLocation>
        <location evidence="1">Mitochondrion</location>
    </subcellularLocation>
</comment>
<gene>
    <name evidence="14" type="ORF">HO133_001584</name>
</gene>
<organism evidence="14 15">
    <name type="scientific">Letharia lupina</name>
    <dbReference type="NCBI Taxonomy" id="560253"/>
    <lineage>
        <taxon>Eukaryota</taxon>
        <taxon>Fungi</taxon>
        <taxon>Dikarya</taxon>
        <taxon>Ascomycota</taxon>
        <taxon>Pezizomycotina</taxon>
        <taxon>Lecanoromycetes</taxon>
        <taxon>OSLEUM clade</taxon>
        <taxon>Lecanoromycetidae</taxon>
        <taxon>Lecanorales</taxon>
        <taxon>Lecanorineae</taxon>
        <taxon>Parmeliaceae</taxon>
        <taxon>Letharia</taxon>
    </lineage>
</organism>
<evidence type="ECO:0000256" key="6">
    <source>
        <dbReference type="ARBA" id="ARBA00022946"/>
    </source>
</evidence>
<evidence type="ECO:0000256" key="5">
    <source>
        <dbReference type="ARBA" id="ARBA00022857"/>
    </source>
</evidence>
<comment type="catalytic activity">
    <reaction evidence="12">
        <text>a 2,3-saturated acyl-[ACP] + NADP(+) = a (2E)-enoyl-[ACP] + NADPH + H(+)</text>
        <dbReference type="Rhea" id="RHEA:22564"/>
        <dbReference type="Rhea" id="RHEA-COMP:9925"/>
        <dbReference type="Rhea" id="RHEA-COMP:9926"/>
        <dbReference type="ChEBI" id="CHEBI:15378"/>
        <dbReference type="ChEBI" id="CHEBI:57783"/>
        <dbReference type="ChEBI" id="CHEBI:58349"/>
        <dbReference type="ChEBI" id="CHEBI:78784"/>
        <dbReference type="ChEBI" id="CHEBI:78785"/>
        <dbReference type="EC" id="1.3.1.104"/>
    </reaction>
</comment>
<evidence type="ECO:0000256" key="3">
    <source>
        <dbReference type="ARBA" id="ARBA00022516"/>
    </source>
</evidence>
<dbReference type="InterPro" id="IPR051034">
    <property type="entry name" value="Mito_Enoyl-ACP_Reductase"/>
</dbReference>
<dbReference type="GO" id="GO:0141148">
    <property type="term" value="F:enoyl-[acyl-carrier-protein] reductase (NADPH) activity"/>
    <property type="evidence" value="ECO:0007669"/>
    <property type="project" value="UniProtKB-EC"/>
</dbReference>
<dbReference type="PANTHER" id="PTHR43981:SF2">
    <property type="entry name" value="ENOYL-[ACYL-CARRIER-PROTEIN] REDUCTASE, MITOCHONDRIAL"/>
    <property type="match status" value="1"/>
</dbReference>
<proteinExistence type="inferred from homology"/>
<keyword evidence="10" id="KW-0275">Fatty acid biosynthesis</keyword>
<dbReference type="Proteomes" id="UP000593566">
    <property type="component" value="Unassembled WGS sequence"/>
</dbReference>
<keyword evidence="7" id="KW-0560">Oxidoreductase</keyword>
<dbReference type="InterPro" id="IPR036291">
    <property type="entry name" value="NAD(P)-bd_dom_sf"/>
</dbReference>
<evidence type="ECO:0000256" key="8">
    <source>
        <dbReference type="ARBA" id="ARBA00023098"/>
    </source>
</evidence>
<dbReference type="RefSeq" id="XP_037151053.1">
    <property type="nucleotide sequence ID" value="XM_037292514.1"/>
</dbReference>
<keyword evidence="15" id="KW-1185">Reference proteome</keyword>
<accession>A0A8H6CDX3</accession>
<feature type="domain" description="Enoyl reductase (ER)" evidence="13">
    <location>
        <begin position="61"/>
        <end position="401"/>
    </location>
</feature>
<dbReference type="InterPro" id="IPR013149">
    <property type="entry name" value="ADH-like_C"/>
</dbReference>
<dbReference type="SMART" id="SM00829">
    <property type="entry name" value="PKS_ER"/>
    <property type="match status" value="1"/>
</dbReference>
<dbReference type="InterPro" id="IPR020843">
    <property type="entry name" value="ER"/>
</dbReference>
<dbReference type="AlphaFoldDB" id="A0A8H6CDX3"/>
<reference evidence="14 15" key="1">
    <citation type="journal article" date="2020" name="Genomics">
        <title>Complete, high-quality genomes from long-read metagenomic sequencing of two wolf lichen thalli reveals enigmatic genome architecture.</title>
        <authorList>
            <person name="McKenzie S.K."/>
            <person name="Walston R.F."/>
            <person name="Allen J.L."/>
        </authorList>
    </citation>
    <scope>NUCLEOTIDE SEQUENCE [LARGE SCALE GENOMIC DNA]</scope>
    <source>
        <strain evidence="14">WasteWater1</strain>
    </source>
</reference>
<name>A0A8H6CDX3_9LECA</name>
<evidence type="ECO:0000256" key="10">
    <source>
        <dbReference type="ARBA" id="ARBA00023160"/>
    </source>
</evidence>
<evidence type="ECO:0000256" key="1">
    <source>
        <dbReference type="ARBA" id="ARBA00004173"/>
    </source>
</evidence>
<dbReference type="InterPro" id="IPR011032">
    <property type="entry name" value="GroES-like_sf"/>
</dbReference>
<evidence type="ECO:0000259" key="13">
    <source>
        <dbReference type="SMART" id="SM00829"/>
    </source>
</evidence>
<keyword evidence="5" id="KW-0521">NADP</keyword>
<dbReference type="GO" id="GO:0005739">
    <property type="term" value="C:mitochondrion"/>
    <property type="evidence" value="ECO:0007669"/>
    <property type="project" value="UniProtKB-SubCell"/>
</dbReference>
<dbReference type="GeneID" id="59330000"/>
<dbReference type="Pfam" id="PF00107">
    <property type="entry name" value="ADH_zinc_N"/>
    <property type="match status" value="1"/>
</dbReference>
<evidence type="ECO:0000256" key="4">
    <source>
        <dbReference type="ARBA" id="ARBA00022832"/>
    </source>
</evidence>
<keyword evidence="3" id="KW-0444">Lipid biosynthesis</keyword>
<comment type="caution">
    <text evidence="14">The sequence shown here is derived from an EMBL/GenBank/DDBJ whole genome shotgun (WGS) entry which is preliminary data.</text>
</comment>
<evidence type="ECO:0000256" key="2">
    <source>
        <dbReference type="ARBA" id="ARBA00010371"/>
    </source>
</evidence>
<keyword evidence="6" id="KW-0809">Transit peptide</keyword>
<dbReference type="PANTHER" id="PTHR43981">
    <property type="entry name" value="ENOYL-[ACYL-CARRIER-PROTEIN] REDUCTASE, MITOCHONDRIAL"/>
    <property type="match status" value="1"/>
</dbReference>
<comment type="similarity">
    <text evidence="2">Belongs to the zinc-containing alcohol dehydrogenase family. Quinone oxidoreductase subfamily.</text>
</comment>
<evidence type="ECO:0000313" key="15">
    <source>
        <dbReference type="Proteomes" id="UP000593566"/>
    </source>
</evidence>
<dbReference type="FunFam" id="3.40.50.720:FF:000112">
    <property type="entry name" value="Enoyl-[acyl-carrier-protein] reductase 1, mitochondrial"/>
    <property type="match status" value="1"/>
</dbReference>
<sequence length="406" mass="44492">MLHSKLPKISLQGALCHSHSARVRCIITGRHQPTSAIHPPRTISTYGYTQAKSLVYAKHGNPSEVLSLHTHSIGPPHSSLVTLRTLSAPLNPADINQIQGTYPTVPPFTSSLGTTQPTAVPGNEACFEVLAAGSGVKNVRKGDWVIAKHTGLGTWRTHLQVEEEEVMRVEKEGLRSEQVGTVGVNPVTAYRMLKDFVKLDEGDWWIQNGANSGVGRAAIQLGKRWGYKSIAVVRSRPGEEGEKLKKELQDLGATEVVTDEEMQQKGFKDQVKEWTNSGRSPLKLALNCVGGDAAMAMAKPLSSGACMVTYGAMSKSPMRVGAAMLIFKDLRFSGFWVSRWSDAHPEEKKRTVDELLEIMRRGEFRDTPMVGVGWDWGTEREVLVDAVQGTLEGYRKGKGVFVFGDT</sequence>
<dbReference type="Gene3D" id="3.40.50.720">
    <property type="entry name" value="NAD(P)-binding Rossmann-like Domain"/>
    <property type="match status" value="1"/>
</dbReference>
<dbReference type="Pfam" id="PF08240">
    <property type="entry name" value="ADH_N"/>
    <property type="match status" value="1"/>
</dbReference>
<keyword evidence="8" id="KW-0443">Lipid metabolism</keyword>
<evidence type="ECO:0000256" key="7">
    <source>
        <dbReference type="ARBA" id="ARBA00023002"/>
    </source>
</evidence>
<dbReference type="CDD" id="cd08290">
    <property type="entry name" value="ETR"/>
    <property type="match status" value="1"/>
</dbReference>
<dbReference type="EC" id="1.3.1.104" evidence="11"/>
<evidence type="ECO:0000256" key="11">
    <source>
        <dbReference type="ARBA" id="ARBA00038963"/>
    </source>
</evidence>
<dbReference type="SUPFAM" id="SSF51735">
    <property type="entry name" value="NAD(P)-binding Rossmann-fold domains"/>
    <property type="match status" value="1"/>
</dbReference>
<dbReference type="InterPro" id="IPR013154">
    <property type="entry name" value="ADH-like_N"/>
</dbReference>
<keyword evidence="4" id="KW-0276">Fatty acid metabolism</keyword>